<evidence type="ECO:0000256" key="1">
    <source>
        <dbReference type="SAM" id="SignalP"/>
    </source>
</evidence>
<dbReference type="KEGG" id="trb:HB776_04485"/>
<feature type="chain" id="PRO_5028954675" evidence="1">
    <location>
        <begin position="24"/>
        <end position="109"/>
    </location>
</feature>
<dbReference type="Proteomes" id="UP000515291">
    <property type="component" value="Chromosome"/>
</dbReference>
<evidence type="ECO:0000313" key="2">
    <source>
        <dbReference type="EMBL" id="QND70576.1"/>
    </source>
</evidence>
<accession>A0A7G6TUZ4</accession>
<feature type="signal peptide" evidence="1">
    <location>
        <begin position="1"/>
        <end position="23"/>
    </location>
</feature>
<reference evidence="3" key="1">
    <citation type="journal article" date="2020" name="Mol. Plant Microbe">
        <title>Rhizobial microsymbionts of the narrowly endemic Oxytropis species growing in Kamchatka are characterized by significant genetic diversity and possess a set of genes that are associated with T3SS and T6SS secretion systems and can affect the development of symbiosis.</title>
        <authorList>
            <person name="Safronova V."/>
            <person name="Guro P."/>
            <person name="Sazanova A."/>
            <person name="Kuznetsova I."/>
            <person name="Belimov A."/>
            <person name="Yakubov V."/>
            <person name="Chirak E."/>
            <person name="Afonin A."/>
            <person name="Gogolev Y."/>
            <person name="Andronov E."/>
            <person name="Tikhonovich I."/>
        </authorList>
    </citation>
    <scope>NUCLEOTIDE SEQUENCE [LARGE SCALE GENOMIC DNA]</scope>
    <source>
        <strain evidence="3">581</strain>
    </source>
</reference>
<evidence type="ECO:0000313" key="3">
    <source>
        <dbReference type="Proteomes" id="UP000515291"/>
    </source>
</evidence>
<sequence length="109" mass="11747">MPVVLRQLAFACIAAAVTLPAAAADLSGTPRYGHGQVAEPAPLAGRGRYLAVESPPFDKVTTYSSPGGAPIQVHRYFGPPQVSYYYSHYGVPPELLVGRQQFGCNYRYC</sequence>
<gene>
    <name evidence="2" type="ORF">HB776_04485</name>
</gene>
<dbReference type="AlphaFoldDB" id="A0A7G6TUZ4"/>
<keyword evidence="1" id="KW-0732">Signal</keyword>
<organism evidence="2 3">
    <name type="scientific">Tardiphaga robiniae</name>
    <dbReference type="NCBI Taxonomy" id="943830"/>
    <lineage>
        <taxon>Bacteria</taxon>
        <taxon>Pseudomonadati</taxon>
        <taxon>Pseudomonadota</taxon>
        <taxon>Alphaproteobacteria</taxon>
        <taxon>Hyphomicrobiales</taxon>
        <taxon>Nitrobacteraceae</taxon>
        <taxon>Tardiphaga</taxon>
    </lineage>
</organism>
<protein>
    <submittedName>
        <fullName evidence="2">Uncharacterized protein</fullName>
    </submittedName>
</protein>
<dbReference type="EMBL" id="CP050292">
    <property type="protein sequence ID" value="QND70576.1"/>
    <property type="molecule type" value="Genomic_DNA"/>
</dbReference>
<dbReference type="RefSeq" id="WP_184515530.1">
    <property type="nucleotide sequence ID" value="NZ_CP050292.1"/>
</dbReference>
<name>A0A7G6TUZ4_9BRAD</name>
<proteinExistence type="predicted"/>